<evidence type="ECO:0000256" key="1">
    <source>
        <dbReference type="ARBA" id="ARBA00022729"/>
    </source>
</evidence>
<evidence type="ECO:0000256" key="2">
    <source>
        <dbReference type="ARBA" id="ARBA00023157"/>
    </source>
</evidence>
<name>A0AA88GN05_NAELO</name>
<dbReference type="InterPro" id="IPR009011">
    <property type="entry name" value="Man6P_isomerase_rcpt-bd_dom_sf"/>
</dbReference>
<reference evidence="4 5" key="1">
    <citation type="journal article" date="2018" name="BMC Genomics">
        <title>The genome of Naegleria lovaniensis, the basis for a comparative approach to unravel pathogenicity factors of the human pathogenic amoeba N. fowleri.</title>
        <authorList>
            <person name="Liechti N."/>
            <person name="Schurch N."/>
            <person name="Bruggmann R."/>
            <person name="Wittwer M."/>
        </authorList>
    </citation>
    <scope>NUCLEOTIDE SEQUENCE [LARGE SCALE GENOMIC DNA]</scope>
    <source>
        <strain evidence="4 5">ATCC 30569</strain>
    </source>
</reference>
<dbReference type="Proteomes" id="UP000816034">
    <property type="component" value="Unassembled WGS sequence"/>
</dbReference>
<comment type="caution">
    <text evidence="4">The sequence shown here is derived from an EMBL/GenBank/DDBJ whole genome shotgun (WGS) entry which is preliminary data.</text>
</comment>
<protein>
    <recommendedName>
        <fullName evidence="3">MRH domain-containing protein</fullName>
    </recommendedName>
</protein>
<keyword evidence="1" id="KW-0732">Signal</keyword>
<accession>A0AA88GN05</accession>
<feature type="domain" description="MRH" evidence="3">
    <location>
        <begin position="122"/>
        <end position="264"/>
    </location>
</feature>
<sequence length="274" mass="30743">MLFLNHTSISSLCKTNRNALFTCIIICFVQWCYLSNQYVLSEGETKFSKLIPEEPSSSNNNLFVKYYNNLVNLQNQIEILQTTIPTVRQACYITLPSNPDMIIDVLQAASPVGYYLVQPSSDSTSVTTTQRSVKNIQDSYSTEYYLVQICNPVTNVSSMCGNDLIYQFKAVAYLVDGSSCKPLSNTGGPTVKLLQNSTHTLGISLVYTPFGVNNFLSGTNIDLYCNRYASVNTTQEQLVFKKKITNVLTTTYYFEMYTQYACPFNGTAPETHQD</sequence>
<dbReference type="EMBL" id="PYSW02000027">
    <property type="protein sequence ID" value="KAG2381402.1"/>
    <property type="molecule type" value="Genomic_DNA"/>
</dbReference>
<evidence type="ECO:0000313" key="5">
    <source>
        <dbReference type="Proteomes" id="UP000816034"/>
    </source>
</evidence>
<evidence type="ECO:0000259" key="3">
    <source>
        <dbReference type="PROSITE" id="PS51914"/>
    </source>
</evidence>
<dbReference type="SUPFAM" id="SSF50911">
    <property type="entry name" value="Mannose 6-phosphate receptor domain"/>
    <property type="match status" value="1"/>
</dbReference>
<dbReference type="RefSeq" id="XP_044547082.1">
    <property type="nucleotide sequence ID" value="XM_044696246.1"/>
</dbReference>
<keyword evidence="5" id="KW-1185">Reference proteome</keyword>
<proteinExistence type="predicted"/>
<dbReference type="GeneID" id="68098845"/>
<organism evidence="4 5">
    <name type="scientific">Naegleria lovaniensis</name>
    <name type="common">Amoeba</name>
    <dbReference type="NCBI Taxonomy" id="51637"/>
    <lineage>
        <taxon>Eukaryota</taxon>
        <taxon>Discoba</taxon>
        <taxon>Heterolobosea</taxon>
        <taxon>Tetramitia</taxon>
        <taxon>Eutetramitia</taxon>
        <taxon>Vahlkampfiidae</taxon>
        <taxon>Naegleria</taxon>
    </lineage>
</organism>
<dbReference type="PROSITE" id="PS51914">
    <property type="entry name" value="MRH"/>
    <property type="match status" value="1"/>
</dbReference>
<keyword evidence="2" id="KW-1015">Disulfide bond</keyword>
<evidence type="ECO:0000313" key="4">
    <source>
        <dbReference type="EMBL" id="KAG2381402.1"/>
    </source>
</evidence>
<dbReference type="AlphaFoldDB" id="A0AA88GN05"/>
<dbReference type="InterPro" id="IPR044865">
    <property type="entry name" value="MRH_dom"/>
</dbReference>
<gene>
    <name evidence="4" type="ORF">C9374_006391</name>
</gene>
<dbReference type="Gene3D" id="2.70.130.10">
    <property type="entry name" value="Mannose-6-phosphate receptor binding domain"/>
    <property type="match status" value="1"/>
</dbReference>